<protein>
    <submittedName>
        <fullName evidence="1">Uncharacterized protein</fullName>
    </submittedName>
</protein>
<dbReference type="Proteomes" id="UP000282378">
    <property type="component" value="Unassembled WGS sequence"/>
</dbReference>
<feature type="non-terminal residue" evidence="1">
    <location>
        <position position="115"/>
    </location>
</feature>
<dbReference type="AlphaFoldDB" id="A0A3M2WAV9"/>
<sequence>MIGRQHQQLRIVAIQRADMQRRGGNGRCGIAAEGLKDEIQTRMAFVQQPIVVHRAEIHFPVGDGQQAVYARQAGGTQKSFLQQTFAIGQTHERFGHGFARYGPQACPGAAGDNAG</sequence>
<organism evidence="1 2">
    <name type="scientific">Pseudomonas syringae pv. maculicola</name>
    <dbReference type="NCBI Taxonomy" id="59511"/>
    <lineage>
        <taxon>Bacteria</taxon>
        <taxon>Pseudomonadati</taxon>
        <taxon>Pseudomonadota</taxon>
        <taxon>Gammaproteobacteria</taxon>
        <taxon>Pseudomonadales</taxon>
        <taxon>Pseudomonadaceae</taxon>
        <taxon>Pseudomonas</taxon>
    </lineage>
</organism>
<accession>A0A3M2WAV9</accession>
<comment type="caution">
    <text evidence="1">The sequence shown here is derived from an EMBL/GenBank/DDBJ whole genome shotgun (WGS) entry which is preliminary data.</text>
</comment>
<dbReference type="EMBL" id="RBNL01003538">
    <property type="protein sequence ID" value="RML48670.1"/>
    <property type="molecule type" value="Genomic_DNA"/>
</dbReference>
<name>A0A3M2WAV9_PSEYM</name>
<reference evidence="1 2" key="1">
    <citation type="submission" date="2018-08" db="EMBL/GenBank/DDBJ databases">
        <title>Recombination of ecologically and evolutionarily significant loci maintains genetic cohesion in the Pseudomonas syringae species complex.</title>
        <authorList>
            <person name="Dillon M."/>
            <person name="Thakur S."/>
            <person name="Almeida R.N.D."/>
            <person name="Weir B.S."/>
            <person name="Guttman D.S."/>
        </authorList>
    </citation>
    <scope>NUCLEOTIDE SEQUENCE [LARGE SCALE GENOMIC DNA]</scope>
    <source>
        <strain evidence="1 2">88_10</strain>
    </source>
</reference>
<proteinExistence type="predicted"/>
<gene>
    <name evidence="1" type="ORF">APX70_04394</name>
</gene>
<evidence type="ECO:0000313" key="2">
    <source>
        <dbReference type="Proteomes" id="UP000282378"/>
    </source>
</evidence>
<evidence type="ECO:0000313" key="1">
    <source>
        <dbReference type="EMBL" id="RML48670.1"/>
    </source>
</evidence>